<comment type="caution">
    <text evidence="2">The sequence shown here is derived from an EMBL/GenBank/DDBJ whole genome shotgun (WGS) entry which is preliminary data.</text>
</comment>
<dbReference type="Gene3D" id="1.10.238.10">
    <property type="entry name" value="EF-hand"/>
    <property type="match status" value="3"/>
</dbReference>
<dbReference type="InterPro" id="IPR052603">
    <property type="entry name" value="EFCB6"/>
</dbReference>
<reference evidence="2 3" key="1">
    <citation type="submission" date="2023-11" db="EMBL/GenBank/DDBJ databases">
        <authorList>
            <person name="Hedman E."/>
            <person name="Englund M."/>
            <person name="Stromberg M."/>
            <person name="Nyberg Akerstrom W."/>
            <person name="Nylinder S."/>
            <person name="Jareborg N."/>
            <person name="Kallberg Y."/>
            <person name="Kronander E."/>
        </authorList>
    </citation>
    <scope>NUCLEOTIDE SEQUENCE [LARGE SCALE GENOMIC DNA]</scope>
</reference>
<feature type="domain" description="EF-hand" evidence="1">
    <location>
        <begin position="272"/>
        <end position="307"/>
    </location>
</feature>
<evidence type="ECO:0000313" key="2">
    <source>
        <dbReference type="EMBL" id="CAK1578922.1"/>
    </source>
</evidence>
<dbReference type="PANTHER" id="PTHR20875">
    <property type="entry name" value="EF-HAND CALCIUM-BINDING DOMAIN-CONTAINING PROTEIN 6-RELATED"/>
    <property type="match status" value="1"/>
</dbReference>
<dbReference type="SUPFAM" id="SSF47473">
    <property type="entry name" value="EF-hand"/>
    <property type="match status" value="2"/>
</dbReference>
<sequence>MANVWKTCNKIRAAAFRVGLNLWDWYRPLDPSGNCLISESKFISVLAGPLRSVIGLTDEEISQLADYFRAQDGRVLYHQLCQIIHGEDASDRNRTSSDCLLEACPPPPEPRCRTLDQWQLRRLCCLLATIAQRDLPLRPYFQDYELVAKNDGRITFAHFARILNFVGILLSPEDFNLLVRRFIKDSYTIDYVEFLKALEAVKKEGIQGLGPAYLNPNAVIDTTPPKLSRPEIEAGLPSTLLGVEVFHPALQQPKPTRGLVDIMLRVQEFVMQRRIRVSEFFRDFDPLNSGCIRPQQFRRALDTMGFNAILSDMEAMCIIRHYTDPNDKERVCWRTFEDDCDQVFTIKELEKHPDVQPGAVAAAVSQLPPPGSAVESNQLTDQQQELAEAALSRIRAACKERAVDLRPIFGDHDAHKSGHVAHAWVRSALSRVGALPPPELVRALEMRYLDRNGFNYHALLRDLEDQRAEGPSEVGTVPRSRVTSRSSPHETDIVQILAKIKGKMVREGIRPRDFLQQFDKQNELVIPRADFYRGLASAGLSLTPVEMDTLMEVFSAPGRRRFVEYDRLCATVGEALTQGGLERAPLLHPLAHAPPPATNTFLNFEERSVVAKAIDKLAKHHDQVSNILEVFKEADKECCGSVPPAVVQRALCRRDLLALLSARELELICKCFGYKRGCGDEVNYRALCSALDIVHATSKAQPC</sequence>
<dbReference type="Proteomes" id="UP001314205">
    <property type="component" value="Unassembled WGS sequence"/>
</dbReference>
<protein>
    <recommendedName>
        <fullName evidence="1">EF-hand domain-containing protein</fullName>
    </recommendedName>
</protein>
<dbReference type="PROSITE" id="PS50222">
    <property type="entry name" value="EF_HAND_2"/>
    <property type="match status" value="1"/>
</dbReference>
<dbReference type="InterPro" id="IPR011992">
    <property type="entry name" value="EF-hand-dom_pair"/>
</dbReference>
<gene>
    <name evidence="2" type="ORF">PARMNEM_LOCUS948</name>
</gene>
<evidence type="ECO:0000259" key="1">
    <source>
        <dbReference type="PROSITE" id="PS50222"/>
    </source>
</evidence>
<name>A0AAV1KA17_9NEOP</name>
<proteinExistence type="predicted"/>
<keyword evidence="3" id="KW-1185">Reference proteome</keyword>
<organism evidence="2 3">
    <name type="scientific">Parnassius mnemosyne</name>
    <name type="common">clouded apollo</name>
    <dbReference type="NCBI Taxonomy" id="213953"/>
    <lineage>
        <taxon>Eukaryota</taxon>
        <taxon>Metazoa</taxon>
        <taxon>Ecdysozoa</taxon>
        <taxon>Arthropoda</taxon>
        <taxon>Hexapoda</taxon>
        <taxon>Insecta</taxon>
        <taxon>Pterygota</taxon>
        <taxon>Neoptera</taxon>
        <taxon>Endopterygota</taxon>
        <taxon>Lepidoptera</taxon>
        <taxon>Glossata</taxon>
        <taxon>Ditrysia</taxon>
        <taxon>Papilionoidea</taxon>
        <taxon>Papilionidae</taxon>
        <taxon>Parnassiinae</taxon>
        <taxon>Parnassini</taxon>
        <taxon>Parnassius</taxon>
        <taxon>Driopa</taxon>
    </lineage>
</organism>
<evidence type="ECO:0000313" key="3">
    <source>
        <dbReference type="Proteomes" id="UP001314205"/>
    </source>
</evidence>
<dbReference type="EMBL" id="CAVLGL010000002">
    <property type="protein sequence ID" value="CAK1578922.1"/>
    <property type="molecule type" value="Genomic_DNA"/>
</dbReference>
<dbReference type="GO" id="GO:0005509">
    <property type="term" value="F:calcium ion binding"/>
    <property type="evidence" value="ECO:0007669"/>
    <property type="project" value="InterPro"/>
</dbReference>
<dbReference type="InterPro" id="IPR002048">
    <property type="entry name" value="EF_hand_dom"/>
</dbReference>
<dbReference type="PANTHER" id="PTHR20875:SF0">
    <property type="entry name" value="GH12158P"/>
    <property type="match status" value="1"/>
</dbReference>
<accession>A0AAV1KA17</accession>
<dbReference type="AlphaFoldDB" id="A0AAV1KA17"/>